<organism evidence="4 5">
    <name type="scientific">Babesia ovata</name>
    <dbReference type="NCBI Taxonomy" id="189622"/>
    <lineage>
        <taxon>Eukaryota</taxon>
        <taxon>Sar</taxon>
        <taxon>Alveolata</taxon>
        <taxon>Apicomplexa</taxon>
        <taxon>Aconoidasida</taxon>
        <taxon>Piroplasmida</taxon>
        <taxon>Babesiidae</taxon>
        <taxon>Babesia</taxon>
    </lineage>
</organism>
<dbReference type="RefSeq" id="XP_028867779.1">
    <property type="nucleotide sequence ID" value="XM_029011946.1"/>
</dbReference>
<sequence>MLCTELQEIQLQEADAVEQFNERINEIIAQFSDTLNELADKRVKLLTDPTMVDTLARTRMSDVERCYSELSLSEISGVNRPVDERYQAHGTVAWPMFWLHALMGCQVTKKRVSCLDKRLLGYLRDIRCRTVQVPNSGDTFDVEFYFAENPFFSNAMLKRRFNVNGYFDETYSASVAWKDNAEKLAEELPSFSSDGDFNDISDDEFSRVSFLDFFQPFSYDPDDLNVALAIKDRICRDPLKYVLRCESARRGDDVEYTDDEDASVEDESNYDSAGSRYPFSWLF</sequence>
<evidence type="ECO:0000313" key="4">
    <source>
        <dbReference type="EMBL" id="GBE61536.1"/>
    </source>
</evidence>
<dbReference type="EMBL" id="BDSA01000003">
    <property type="protein sequence ID" value="GBE61536.1"/>
    <property type="molecule type" value="Genomic_DNA"/>
</dbReference>
<dbReference type="Proteomes" id="UP000236319">
    <property type="component" value="Unassembled WGS sequence"/>
</dbReference>
<dbReference type="GeneID" id="39875306"/>
<dbReference type="InterPro" id="IPR002164">
    <property type="entry name" value="NAP_family"/>
</dbReference>
<comment type="similarity">
    <text evidence="1 2">Belongs to the nucleosome assembly protein (NAP) family.</text>
</comment>
<evidence type="ECO:0000256" key="1">
    <source>
        <dbReference type="ARBA" id="ARBA00009947"/>
    </source>
</evidence>
<evidence type="ECO:0000256" key="2">
    <source>
        <dbReference type="RuleBase" id="RU003876"/>
    </source>
</evidence>
<gene>
    <name evidence="4" type="ORF">BOVATA_030290</name>
</gene>
<dbReference type="AlphaFoldDB" id="A0A2H6KEX6"/>
<feature type="region of interest" description="Disordered" evidence="3">
    <location>
        <begin position="254"/>
        <end position="274"/>
    </location>
</feature>
<dbReference type="VEuPathDB" id="PiroplasmaDB:BOVATA_030290"/>
<reference evidence="4 5" key="1">
    <citation type="journal article" date="2017" name="BMC Genomics">
        <title>Whole-genome assembly of Babesia ovata and comparative genomics between closely related pathogens.</title>
        <authorList>
            <person name="Yamagishi J."/>
            <person name="Asada M."/>
            <person name="Hakimi H."/>
            <person name="Tanaka T.Q."/>
            <person name="Sugimoto C."/>
            <person name="Kawazu S."/>
        </authorList>
    </citation>
    <scope>NUCLEOTIDE SEQUENCE [LARGE SCALE GENOMIC DNA]</scope>
    <source>
        <strain evidence="4 5">Miyake</strain>
    </source>
</reference>
<dbReference type="InterPro" id="IPR037231">
    <property type="entry name" value="NAP-like_sf"/>
</dbReference>
<proteinExistence type="inferred from homology"/>
<dbReference type="OrthoDB" id="19419at2759"/>
<dbReference type="GO" id="GO:0005634">
    <property type="term" value="C:nucleus"/>
    <property type="evidence" value="ECO:0007669"/>
    <property type="project" value="InterPro"/>
</dbReference>
<dbReference type="SUPFAM" id="SSF143113">
    <property type="entry name" value="NAP-like"/>
    <property type="match status" value="1"/>
</dbReference>
<dbReference type="Pfam" id="PF00956">
    <property type="entry name" value="NAP"/>
    <property type="match status" value="1"/>
</dbReference>
<accession>A0A2H6KEX6</accession>
<dbReference type="PANTHER" id="PTHR11875">
    <property type="entry name" value="TESTIS-SPECIFIC Y-ENCODED PROTEIN"/>
    <property type="match status" value="1"/>
</dbReference>
<feature type="compositionally biased region" description="Acidic residues" evidence="3">
    <location>
        <begin position="254"/>
        <end position="269"/>
    </location>
</feature>
<evidence type="ECO:0000256" key="3">
    <source>
        <dbReference type="SAM" id="MobiDB-lite"/>
    </source>
</evidence>
<dbReference type="GO" id="GO:0006334">
    <property type="term" value="P:nucleosome assembly"/>
    <property type="evidence" value="ECO:0007669"/>
    <property type="project" value="InterPro"/>
</dbReference>
<name>A0A2H6KEX6_9APIC</name>
<keyword evidence="5" id="KW-1185">Reference proteome</keyword>
<protein>
    <submittedName>
        <fullName evidence="4">Nucleosome assembly protein</fullName>
    </submittedName>
</protein>
<dbReference type="Gene3D" id="3.30.1120.90">
    <property type="entry name" value="Nucleosome assembly protein"/>
    <property type="match status" value="1"/>
</dbReference>
<comment type="caution">
    <text evidence="4">The sequence shown here is derived from an EMBL/GenBank/DDBJ whole genome shotgun (WGS) entry which is preliminary data.</text>
</comment>
<evidence type="ECO:0000313" key="5">
    <source>
        <dbReference type="Proteomes" id="UP000236319"/>
    </source>
</evidence>